<evidence type="ECO:0000313" key="1">
    <source>
        <dbReference type="EMBL" id="KAJ1609863.1"/>
    </source>
</evidence>
<sequence length="117" mass="12806">METGHLLLLLWDVQPALLLERLRPAILLCLPGGCGLPQQTCRLPVDANYLLMDASSALILLWGWISLQWCSHQCNDLHLGAKKPIRQNVGLHLHRQSSISALGIDGDGAGHRMEALG</sequence>
<dbReference type="Proteomes" id="UP001067231">
    <property type="component" value="Unassembled WGS sequence"/>
</dbReference>
<accession>A0A9D5DJC7</accession>
<dbReference type="OrthoDB" id="10303104at2759"/>
<organism evidence="1">
    <name type="scientific">Cryptosporidium canis</name>
    <dbReference type="NCBI Taxonomy" id="195482"/>
    <lineage>
        <taxon>Eukaryota</taxon>
        <taxon>Sar</taxon>
        <taxon>Alveolata</taxon>
        <taxon>Apicomplexa</taxon>
        <taxon>Conoidasida</taxon>
        <taxon>Coccidia</taxon>
        <taxon>Eucoccidiorida</taxon>
        <taxon>Eimeriorina</taxon>
        <taxon>Cryptosporidiidae</taxon>
        <taxon>Cryptosporidium</taxon>
    </lineage>
</organism>
<name>A0A9D5DJC7_9CRYT</name>
<protein>
    <submittedName>
        <fullName evidence="1">Uncharacterized protein</fullName>
    </submittedName>
</protein>
<dbReference type="AlphaFoldDB" id="A0A9D5DJC7"/>
<proteinExistence type="predicted"/>
<dbReference type="EMBL" id="JAPCXC010000030">
    <property type="protein sequence ID" value="KAJ1609863.1"/>
    <property type="molecule type" value="Genomic_DNA"/>
</dbReference>
<reference evidence="1" key="1">
    <citation type="submission" date="2022-10" db="EMBL/GenBank/DDBJ databases">
        <title>Adaptive evolution leads to modifications in subtelomeric GC content in a zoonotic Cryptosporidium species.</title>
        <authorList>
            <person name="Li J."/>
            <person name="Feng Y."/>
            <person name="Xiao L."/>
        </authorList>
    </citation>
    <scope>NUCLEOTIDE SEQUENCE</scope>
    <source>
        <strain evidence="1">33844</strain>
    </source>
</reference>
<gene>
    <name evidence="1" type="ORF">OJ253_1403</name>
</gene>
<comment type="caution">
    <text evidence="1">The sequence shown here is derived from an EMBL/GenBank/DDBJ whole genome shotgun (WGS) entry which is preliminary data.</text>
</comment>